<gene>
    <name evidence="3" type="ORF">BS50DRAFT_568539</name>
</gene>
<dbReference type="PROSITE" id="PS50030">
    <property type="entry name" value="UBA"/>
    <property type="match status" value="1"/>
</dbReference>
<dbReference type="Proteomes" id="UP000240883">
    <property type="component" value="Unassembled WGS sequence"/>
</dbReference>
<feature type="region of interest" description="Disordered" evidence="1">
    <location>
        <begin position="224"/>
        <end position="272"/>
    </location>
</feature>
<dbReference type="AlphaFoldDB" id="A0A2T2P5E1"/>
<feature type="region of interest" description="Disordered" evidence="1">
    <location>
        <begin position="179"/>
        <end position="199"/>
    </location>
</feature>
<feature type="region of interest" description="Disordered" evidence="1">
    <location>
        <begin position="426"/>
        <end position="471"/>
    </location>
</feature>
<keyword evidence="4" id="KW-1185">Reference proteome</keyword>
<evidence type="ECO:0000256" key="1">
    <source>
        <dbReference type="SAM" id="MobiDB-lite"/>
    </source>
</evidence>
<feature type="compositionally biased region" description="Polar residues" evidence="1">
    <location>
        <begin position="549"/>
        <end position="560"/>
    </location>
</feature>
<feature type="region of interest" description="Disordered" evidence="1">
    <location>
        <begin position="35"/>
        <end position="62"/>
    </location>
</feature>
<feature type="compositionally biased region" description="Basic residues" evidence="1">
    <location>
        <begin position="432"/>
        <end position="441"/>
    </location>
</feature>
<dbReference type="EMBL" id="KZ678129">
    <property type="protein sequence ID" value="PSN72937.1"/>
    <property type="molecule type" value="Genomic_DNA"/>
</dbReference>
<dbReference type="OrthoDB" id="5404794at2759"/>
<feature type="region of interest" description="Disordered" evidence="1">
    <location>
        <begin position="356"/>
        <end position="383"/>
    </location>
</feature>
<evidence type="ECO:0000313" key="4">
    <source>
        <dbReference type="Proteomes" id="UP000240883"/>
    </source>
</evidence>
<feature type="compositionally biased region" description="Polar residues" evidence="1">
    <location>
        <begin position="457"/>
        <end position="471"/>
    </location>
</feature>
<accession>A0A2T2P5E1</accession>
<sequence length="722" mass="78818">MAHLGLCMCARLIHRATESLKRRIEDAHRAQFQSSVASLTRHSPPHEAKSFQSAPEHMDRRREATTPVSSALQLVPLSARGAGDIISGHLEMQTGAQPTLRTTEPQTEDTWVMEGTLREDYMRHEPMTMFPEASSTIPNATFTQQELLKEVMAPGFLGIEFNADGPLYEPAKSSVPWSQYLKSPQTSPDPTNPGHSSIRNKTLSQAISPENHRAQMPEEAQALPPTLEWNPSPQRAAENGPASSPDLVRQNEPAESADGHKHFENPRTVSNIPSIEAEQIGNSNADIKQPSQEIDDSNIHLAPADTLKMKRKAKSEKIFNDDVAIIGLPEEQYKPRPSRSRSSRLDVEEAIDYSAIPEKAAKKSSRRTKSKTSADPAALATPRRVRQICDMGFTPTTTERALIENGGNVSQTVNWLLCNGMAEDELAPPRSSRIKSTARKNKNPEPPQSPKSKKRNNTSSKLADMNSASSGVATDALPAAVTEKLVDSELVAVDLADPGPDIVVPEDSIMVNQTLQTPRARRSKVEVVITKSKERRIPALVQEPPEVVSPSQRLSQQDTDMPSLKRRKIASNEKEPSTDVQQVSLPASAKEKKRGRGRPRKEVPSIVSAEESSEGVTIDAKENMNSTGKELEEVELPALPTAKSALSNAGDAGKGSSSAIEQQPCAPVPEQHSTSIEQSRTPEQKITPAKKSGSPQGSGKVPYRVGLSRRARITPLLRIVKK</sequence>
<feature type="compositionally biased region" description="Polar residues" evidence="1">
    <location>
        <begin position="671"/>
        <end position="681"/>
    </location>
</feature>
<dbReference type="SUPFAM" id="SSF46934">
    <property type="entry name" value="UBA-like"/>
    <property type="match status" value="1"/>
</dbReference>
<protein>
    <recommendedName>
        <fullName evidence="2">UBA domain-containing protein</fullName>
    </recommendedName>
</protein>
<feature type="region of interest" description="Disordered" evidence="1">
    <location>
        <begin position="536"/>
        <end position="707"/>
    </location>
</feature>
<evidence type="ECO:0000313" key="3">
    <source>
        <dbReference type="EMBL" id="PSN72937.1"/>
    </source>
</evidence>
<reference evidence="3 4" key="1">
    <citation type="journal article" date="2018" name="Front. Microbiol.">
        <title>Genome-Wide Analysis of Corynespora cassiicola Leaf Fall Disease Putative Effectors.</title>
        <authorList>
            <person name="Lopez D."/>
            <person name="Ribeiro S."/>
            <person name="Label P."/>
            <person name="Fumanal B."/>
            <person name="Venisse J.S."/>
            <person name="Kohler A."/>
            <person name="de Oliveira R.R."/>
            <person name="Labutti K."/>
            <person name="Lipzen A."/>
            <person name="Lail K."/>
            <person name="Bauer D."/>
            <person name="Ohm R.A."/>
            <person name="Barry K.W."/>
            <person name="Spatafora J."/>
            <person name="Grigoriev I.V."/>
            <person name="Martin F.M."/>
            <person name="Pujade-Renaud V."/>
        </authorList>
    </citation>
    <scope>NUCLEOTIDE SEQUENCE [LARGE SCALE GENOMIC DNA]</scope>
    <source>
        <strain evidence="3 4">Philippines</strain>
    </source>
</reference>
<proteinExistence type="predicted"/>
<name>A0A2T2P5E1_CORCC</name>
<dbReference type="Gene3D" id="1.10.8.10">
    <property type="entry name" value="DNA helicase RuvA subunit, C-terminal domain"/>
    <property type="match status" value="1"/>
</dbReference>
<dbReference type="InterPro" id="IPR009060">
    <property type="entry name" value="UBA-like_sf"/>
</dbReference>
<feature type="domain" description="UBA" evidence="2">
    <location>
        <begin position="373"/>
        <end position="419"/>
    </location>
</feature>
<dbReference type="InterPro" id="IPR015940">
    <property type="entry name" value="UBA"/>
</dbReference>
<organism evidence="3 4">
    <name type="scientific">Corynespora cassiicola Philippines</name>
    <dbReference type="NCBI Taxonomy" id="1448308"/>
    <lineage>
        <taxon>Eukaryota</taxon>
        <taxon>Fungi</taxon>
        <taxon>Dikarya</taxon>
        <taxon>Ascomycota</taxon>
        <taxon>Pezizomycotina</taxon>
        <taxon>Dothideomycetes</taxon>
        <taxon>Pleosporomycetidae</taxon>
        <taxon>Pleosporales</taxon>
        <taxon>Corynesporascaceae</taxon>
        <taxon>Corynespora</taxon>
    </lineage>
</organism>
<evidence type="ECO:0000259" key="2">
    <source>
        <dbReference type="PROSITE" id="PS50030"/>
    </source>
</evidence>